<evidence type="ECO:0000256" key="3">
    <source>
        <dbReference type="SAM" id="Phobius"/>
    </source>
</evidence>
<name>A0A8J2YAY0_9BACL</name>
<proteinExistence type="inferred from homology"/>
<dbReference type="Gene3D" id="1.10.10.1320">
    <property type="entry name" value="Anti-sigma factor, zinc-finger domain"/>
    <property type="match status" value="1"/>
</dbReference>
<keyword evidence="3" id="KW-0812">Transmembrane</keyword>
<reference evidence="5" key="2">
    <citation type="submission" date="2020-09" db="EMBL/GenBank/DDBJ databases">
        <authorList>
            <person name="Sun Q."/>
            <person name="Zhou Y."/>
        </authorList>
    </citation>
    <scope>NUCLEOTIDE SEQUENCE</scope>
    <source>
        <strain evidence="5">CGMCC 1.15179</strain>
    </source>
</reference>
<evidence type="ECO:0000259" key="4">
    <source>
        <dbReference type="Pfam" id="PF13490"/>
    </source>
</evidence>
<dbReference type="Proteomes" id="UP000625210">
    <property type="component" value="Unassembled WGS sequence"/>
</dbReference>
<accession>A0A8J2YAY0</accession>
<keyword evidence="3" id="KW-1133">Transmembrane helix</keyword>
<evidence type="ECO:0000313" key="6">
    <source>
        <dbReference type="Proteomes" id="UP000625210"/>
    </source>
</evidence>
<feature type="transmembrane region" description="Helical" evidence="3">
    <location>
        <begin position="165"/>
        <end position="193"/>
    </location>
</feature>
<dbReference type="EMBL" id="BMHQ01000010">
    <property type="protein sequence ID" value="GGE23490.1"/>
    <property type="molecule type" value="Genomic_DNA"/>
</dbReference>
<dbReference type="InterPro" id="IPR027383">
    <property type="entry name" value="Znf_put"/>
</dbReference>
<gene>
    <name evidence="5" type="ORF">GCM10011571_27000</name>
</gene>
<evidence type="ECO:0000313" key="5">
    <source>
        <dbReference type="EMBL" id="GGE23490.1"/>
    </source>
</evidence>
<dbReference type="Pfam" id="PF13490">
    <property type="entry name" value="zf-HC2"/>
    <property type="match status" value="1"/>
</dbReference>
<dbReference type="InterPro" id="IPR041916">
    <property type="entry name" value="Anti_sigma_zinc_sf"/>
</dbReference>
<sequence length="199" mass="22466">MEGNKHCDRLRPHLDAFLNDELKAEIREQIAEHLDVCEDCRKQCEEMRFLDNVLFSALSMESSPPGLTEEILRRSDLIRENPPERDMVRRDLLPGMLGSGMVSVLTLLLGVILWSGFLELSGMLDPLEDAIVPWFLQPVAGFWEVSPLVWESMGAKMSLDALGPWIQWVASLTPIGGVGFAIICMLVTVPFWWRTVKAT</sequence>
<comment type="similarity">
    <text evidence="1">Belongs to the zinc-associated anti-sigma factor (ZAS) superfamily. Anti-sigma-W factor family.</text>
</comment>
<dbReference type="RefSeq" id="WP_188648423.1">
    <property type="nucleotide sequence ID" value="NZ_BMHQ01000010.1"/>
</dbReference>
<protein>
    <recommendedName>
        <fullName evidence="2">Anti-sigma-W factor RsiW</fullName>
    </recommendedName>
</protein>
<feature type="domain" description="Putative zinc-finger" evidence="4">
    <location>
        <begin position="7"/>
        <end position="41"/>
    </location>
</feature>
<dbReference type="AlphaFoldDB" id="A0A8J2YAY0"/>
<reference evidence="5" key="1">
    <citation type="journal article" date="2014" name="Int. J. Syst. Evol. Microbiol.">
        <title>Complete genome sequence of Corynebacterium casei LMG S-19264T (=DSM 44701T), isolated from a smear-ripened cheese.</title>
        <authorList>
            <consortium name="US DOE Joint Genome Institute (JGI-PGF)"/>
            <person name="Walter F."/>
            <person name="Albersmeier A."/>
            <person name="Kalinowski J."/>
            <person name="Ruckert C."/>
        </authorList>
    </citation>
    <scope>NUCLEOTIDE SEQUENCE</scope>
    <source>
        <strain evidence="5">CGMCC 1.15179</strain>
    </source>
</reference>
<keyword evidence="3" id="KW-0472">Membrane</keyword>
<evidence type="ECO:0000256" key="2">
    <source>
        <dbReference type="ARBA" id="ARBA00024438"/>
    </source>
</evidence>
<evidence type="ECO:0000256" key="1">
    <source>
        <dbReference type="ARBA" id="ARBA00024353"/>
    </source>
</evidence>
<comment type="caution">
    <text evidence="5">The sequence shown here is derived from an EMBL/GenBank/DDBJ whole genome shotgun (WGS) entry which is preliminary data.</text>
</comment>
<organism evidence="5 6">
    <name type="scientific">Marinithermofilum abyssi</name>
    <dbReference type="NCBI Taxonomy" id="1571185"/>
    <lineage>
        <taxon>Bacteria</taxon>
        <taxon>Bacillati</taxon>
        <taxon>Bacillota</taxon>
        <taxon>Bacilli</taxon>
        <taxon>Bacillales</taxon>
        <taxon>Thermoactinomycetaceae</taxon>
        <taxon>Marinithermofilum</taxon>
    </lineage>
</organism>
<feature type="transmembrane region" description="Helical" evidence="3">
    <location>
        <begin position="92"/>
        <end position="117"/>
    </location>
</feature>
<keyword evidence="6" id="KW-1185">Reference proteome</keyword>